<evidence type="ECO:0000313" key="2">
    <source>
        <dbReference type="Proteomes" id="UP001649230"/>
    </source>
</evidence>
<gene>
    <name evidence="1" type="ORF">L0M14_24030</name>
</gene>
<keyword evidence="2" id="KW-1185">Reference proteome</keyword>
<reference evidence="1 2" key="1">
    <citation type="journal article" date="2024" name="Int. J. Syst. Evol. Microbiol.">
        <title>Paenibacillus hexagrammi sp. nov., a novel bacterium isolated from the gut content of Hexagrammos agrammus.</title>
        <authorList>
            <person name="Jung H.K."/>
            <person name="Kim D.G."/>
            <person name="Zin H."/>
            <person name="Park J."/>
            <person name="Jung H."/>
            <person name="Kim Y.O."/>
            <person name="Kong H.J."/>
            <person name="Kim J.W."/>
            <person name="Kim Y.S."/>
        </authorList>
    </citation>
    <scope>NUCLEOTIDE SEQUENCE [LARGE SCALE GENOMIC DNA]</scope>
    <source>
        <strain evidence="1 2">YPD9-1</strain>
    </source>
</reference>
<protein>
    <recommendedName>
        <fullName evidence="3">DUF1832 domain-containing protein</fullName>
    </recommendedName>
</protein>
<sequence>MSGKRMVLSAYGKQILDNFAAYLSMSRPQVLKLAFARGFTSDYDTHPIGTLTEKGWEIPDVFSEEDLLLFKHLIINKCKKDIDSSELSQEMLKSIESGLLMFEKLYNERNSLDDLKMLLLS</sequence>
<dbReference type="Proteomes" id="UP001649230">
    <property type="component" value="Chromosome"/>
</dbReference>
<name>A0ABY3SHG9_9BACL</name>
<organism evidence="1 2">
    <name type="scientific">Paenibacillus hexagrammi</name>
    <dbReference type="NCBI Taxonomy" id="2908839"/>
    <lineage>
        <taxon>Bacteria</taxon>
        <taxon>Bacillati</taxon>
        <taxon>Bacillota</taxon>
        <taxon>Bacilli</taxon>
        <taxon>Bacillales</taxon>
        <taxon>Paenibacillaceae</taxon>
        <taxon>Paenibacillus</taxon>
    </lineage>
</organism>
<evidence type="ECO:0000313" key="1">
    <source>
        <dbReference type="EMBL" id="UJF32661.1"/>
    </source>
</evidence>
<dbReference type="EMBL" id="CP090978">
    <property type="protein sequence ID" value="UJF32661.1"/>
    <property type="molecule type" value="Genomic_DNA"/>
</dbReference>
<evidence type="ECO:0008006" key="3">
    <source>
        <dbReference type="Google" id="ProtNLM"/>
    </source>
</evidence>
<accession>A0ABY3SHG9</accession>
<dbReference type="RefSeq" id="WP_235119009.1">
    <property type="nucleotide sequence ID" value="NZ_CP090978.1"/>
</dbReference>
<proteinExistence type="predicted"/>